<feature type="binding site" evidence="12">
    <location>
        <position position="302"/>
    </location>
    <ligand>
        <name>K(+)</name>
        <dbReference type="ChEBI" id="CHEBI:29103"/>
    </ligand>
</feature>
<feature type="binding site" evidence="12">
    <location>
        <position position="265"/>
    </location>
    <ligand>
        <name>K(+)</name>
        <dbReference type="ChEBI" id="CHEBI:29103"/>
    </ligand>
</feature>
<keyword evidence="4 12" id="KW-0808">Transferase</keyword>
<dbReference type="HAMAP" id="MF_01987">
    <property type="entry name" value="Ribokinase"/>
    <property type="match status" value="1"/>
</dbReference>
<evidence type="ECO:0000256" key="6">
    <source>
        <dbReference type="ARBA" id="ARBA00022741"/>
    </source>
</evidence>
<comment type="similarity">
    <text evidence="12">Belongs to the carbohydrate kinase PfkB family. Ribokinase subfamily.</text>
</comment>
<keyword evidence="10 12" id="KW-0630">Potassium</keyword>
<dbReference type="GO" id="GO:0019303">
    <property type="term" value="P:D-ribose catabolic process"/>
    <property type="evidence" value="ECO:0007669"/>
    <property type="project" value="UniProtKB-UniRule"/>
</dbReference>
<dbReference type="InterPro" id="IPR002139">
    <property type="entry name" value="Ribo/fructo_kinase"/>
</dbReference>
<dbReference type="GO" id="GO:0005737">
    <property type="term" value="C:cytoplasm"/>
    <property type="evidence" value="ECO:0007669"/>
    <property type="project" value="UniProtKB-SubCell"/>
</dbReference>
<dbReference type="PRINTS" id="PR00990">
    <property type="entry name" value="RIBOKINASE"/>
</dbReference>
<feature type="binding site" evidence="12">
    <location>
        <position position="299"/>
    </location>
    <ligand>
        <name>K(+)</name>
        <dbReference type="ChEBI" id="CHEBI:29103"/>
    </ligand>
</feature>
<keyword evidence="7 12" id="KW-0418">Kinase</keyword>
<feature type="binding site" evidence="12">
    <location>
        <begin position="235"/>
        <end position="240"/>
    </location>
    <ligand>
        <name>ATP</name>
        <dbReference type="ChEBI" id="CHEBI:30616"/>
    </ligand>
</feature>
<dbReference type="SUPFAM" id="SSF53613">
    <property type="entry name" value="Ribokinase-like"/>
    <property type="match status" value="1"/>
</dbReference>
<feature type="binding site" evidence="12">
    <location>
        <begin position="11"/>
        <end position="13"/>
    </location>
    <ligand>
        <name>substrate</name>
    </ligand>
</feature>
<feature type="binding site" evidence="12">
    <location>
        <position position="304"/>
    </location>
    <ligand>
        <name>K(+)</name>
        <dbReference type="ChEBI" id="CHEBI:29103"/>
    </ligand>
</feature>
<evidence type="ECO:0000256" key="7">
    <source>
        <dbReference type="ARBA" id="ARBA00022777"/>
    </source>
</evidence>
<feature type="binding site" evidence="12">
    <location>
        <position position="308"/>
    </location>
    <ligand>
        <name>K(+)</name>
        <dbReference type="ChEBI" id="CHEBI:29103"/>
    </ligand>
</feature>
<dbReference type="InterPro" id="IPR011611">
    <property type="entry name" value="PfkB_dom"/>
</dbReference>
<evidence type="ECO:0000259" key="13">
    <source>
        <dbReference type="Pfam" id="PF00294"/>
    </source>
</evidence>
<comment type="similarity">
    <text evidence="1">Belongs to the carbohydrate kinase pfkB family.</text>
</comment>
<dbReference type="Proteomes" id="UP001217417">
    <property type="component" value="Unassembled WGS sequence"/>
</dbReference>
<feature type="active site" description="Proton acceptor" evidence="12">
    <location>
        <position position="269"/>
    </location>
</feature>
<keyword evidence="5 12" id="KW-0479">Metal-binding</keyword>
<dbReference type="PANTHER" id="PTHR10584">
    <property type="entry name" value="SUGAR KINASE"/>
    <property type="match status" value="1"/>
</dbReference>
<name>A0AAD7VU91_9ASCO</name>
<organism evidence="14 15">
    <name type="scientific">Lipomyces tetrasporus</name>
    <dbReference type="NCBI Taxonomy" id="54092"/>
    <lineage>
        <taxon>Eukaryota</taxon>
        <taxon>Fungi</taxon>
        <taxon>Dikarya</taxon>
        <taxon>Ascomycota</taxon>
        <taxon>Saccharomycotina</taxon>
        <taxon>Lipomycetes</taxon>
        <taxon>Lipomycetales</taxon>
        <taxon>Lipomycetaceae</taxon>
        <taxon>Lipomyces</taxon>
    </lineage>
</organism>
<feature type="binding site" evidence="12">
    <location>
        <begin position="39"/>
        <end position="43"/>
    </location>
    <ligand>
        <name>substrate</name>
    </ligand>
</feature>
<evidence type="ECO:0000313" key="14">
    <source>
        <dbReference type="EMBL" id="KAJ8100960.1"/>
    </source>
</evidence>
<dbReference type="InterPro" id="IPR002173">
    <property type="entry name" value="Carboh/pur_kinase_PfkB_CS"/>
</dbReference>
<dbReference type="AlphaFoldDB" id="A0AAD7VU91"/>
<feature type="domain" description="Carbohydrate kinase PfkB" evidence="13">
    <location>
        <begin position="1"/>
        <end position="310"/>
    </location>
</feature>
<proteinExistence type="inferred from homology"/>
<gene>
    <name evidence="12" type="primary">RBK1</name>
    <name evidence="14" type="ORF">POJ06DRAFT_250012</name>
</gene>
<dbReference type="InterPro" id="IPR011877">
    <property type="entry name" value="Ribokinase"/>
</dbReference>
<dbReference type="Pfam" id="PF00294">
    <property type="entry name" value="PfkB"/>
    <property type="match status" value="1"/>
</dbReference>
<evidence type="ECO:0000256" key="11">
    <source>
        <dbReference type="ARBA" id="ARBA00023277"/>
    </source>
</evidence>
<keyword evidence="11 12" id="KW-0119">Carbohydrate metabolism</keyword>
<keyword evidence="15" id="KW-1185">Reference proteome</keyword>
<dbReference type="PROSITE" id="PS00584">
    <property type="entry name" value="PFKB_KINASES_2"/>
    <property type="match status" value="1"/>
</dbReference>
<comment type="catalytic activity">
    <reaction evidence="12">
        <text>D-ribose + ATP = D-ribose 5-phosphate + ADP + H(+)</text>
        <dbReference type="Rhea" id="RHEA:13697"/>
        <dbReference type="ChEBI" id="CHEBI:15378"/>
        <dbReference type="ChEBI" id="CHEBI:30616"/>
        <dbReference type="ChEBI" id="CHEBI:47013"/>
        <dbReference type="ChEBI" id="CHEBI:78346"/>
        <dbReference type="ChEBI" id="CHEBI:456216"/>
        <dbReference type="EC" id="2.7.1.15"/>
    </reaction>
</comment>
<dbReference type="Gene3D" id="3.40.1190.20">
    <property type="match status" value="1"/>
</dbReference>
<dbReference type="EC" id="2.7.1.15" evidence="2 12"/>
<evidence type="ECO:0000256" key="3">
    <source>
        <dbReference type="ARBA" id="ARBA00016943"/>
    </source>
</evidence>
<comment type="function">
    <text evidence="12">Catalyzes the phosphorylation of ribose at O-5 in a reaction requiring ATP and magnesium. The resulting D-ribose-5-phosphate can then be used either for sythesis of nucleotides, histidine, and tryptophan, or as a component of the pentose phosphate pathway.</text>
</comment>
<evidence type="ECO:0000256" key="8">
    <source>
        <dbReference type="ARBA" id="ARBA00022840"/>
    </source>
</evidence>
<sequence length="323" mass="34246">MPHVTVFGSLNYDLVVSTPRVPQGGETIHCDSFATHCGGKGANQALAIRRLSPPTSVGVRMVGRVGEDAFGQQLKSGLEKAGTNVSLVETVPGESGVAVILVERSGENRILVSAGANGTYEPKDVKLDLFRVNGQALTDYLVLQNELPLPVVLRAIDVAYDSGIKIVYNPSPMEQSLLTPELISKISYLVVNESELAALIQEDFDILDFSNYDALIELVKKVHTKYDFKGTVVTTFGGHGTVYSIYGAESVFVKPFKAKQVIDTTGAGDSFLGAFVGAVADGKSVPEAIKWGAAAGCLAVGRQGAADSIPMLYEAQVLVESGH</sequence>
<keyword evidence="6 12" id="KW-0547">Nucleotide-binding</keyword>
<protein>
    <recommendedName>
        <fullName evidence="3 12">Ribokinase</fullName>
        <shortName evidence="12">RK</shortName>
        <ecNumber evidence="2 12">2.7.1.15</ecNumber>
    </recommendedName>
</protein>
<comment type="activity regulation">
    <text evidence="12">Activated by a monovalent cation that binds near, but not in, the active site. The most likely occupant of the site in vivo is potassium. Ion binding induces a conformational change that may alter substrate affinity.</text>
</comment>
<evidence type="ECO:0000256" key="10">
    <source>
        <dbReference type="ARBA" id="ARBA00022958"/>
    </source>
</evidence>
<dbReference type="GO" id="GO:0005524">
    <property type="term" value="F:ATP binding"/>
    <property type="evidence" value="ECO:0007669"/>
    <property type="project" value="UniProtKB-UniRule"/>
</dbReference>
<evidence type="ECO:0000256" key="4">
    <source>
        <dbReference type="ARBA" id="ARBA00022679"/>
    </source>
</evidence>
<accession>A0AAD7VU91</accession>
<comment type="subcellular location">
    <subcellularLocation>
        <location evidence="12">Cytoplasm</location>
    </subcellularLocation>
    <subcellularLocation>
        <location evidence="12">Nucleus</location>
    </subcellularLocation>
</comment>
<feature type="binding site" evidence="12">
    <location>
        <position position="146"/>
    </location>
    <ligand>
        <name>substrate</name>
    </ligand>
</feature>
<keyword evidence="8 12" id="KW-0067">ATP-binding</keyword>
<reference evidence="14" key="1">
    <citation type="submission" date="2023-03" db="EMBL/GenBank/DDBJ databases">
        <title>Near-Complete genome sequence of Lipomyces tetrasporous NRRL Y-64009, an oleaginous yeast capable of growing on lignocellulosic hydrolysates.</title>
        <authorList>
            <consortium name="Lawrence Berkeley National Laboratory"/>
            <person name="Jagtap S.S."/>
            <person name="Liu J.-J."/>
            <person name="Walukiewicz H.E."/>
            <person name="Pangilinan J."/>
            <person name="Lipzen A."/>
            <person name="Ahrendt S."/>
            <person name="Koriabine M."/>
            <person name="Cobaugh K."/>
            <person name="Salamov A."/>
            <person name="Yoshinaga Y."/>
            <person name="Ng V."/>
            <person name="Daum C."/>
            <person name="Grigoriev I.V."/>
            <person name="Slininger P.J."/>
            <person name="Dien B.S."/>
            <person name="Jin Y.-S."/>
            <person name="Rao C.V."/>
        </authorList>
    </citation>
    <scope>NUCLEOTIDE SEQUENCE</scope>
    <source>
        <strain evidence="14">NRRL Y-64009</strain>
    </source>
</reference>
<comment type="caution">
    <text evidence="12">Lacks conserved residue(s) required for the propagation of feature annotation.</text>
</comment>
<feature type="binding site" evidence="12">
    <location>
        <position position="269"/>
    </location>
    <ligand>
        <name>substrate</name>
    </ligand>
</feature>
<comment type="pathway">
    <text evidence="12">Carbohydrate metabolism; D-ribose degradation; D-ribose 5-phosphate from beta-D-ribopyranose: step 2/2.</text>
</comment>
<comment type="caution">
    <text evidence="14">The sequence shown here is derived from an EMBL/GenBank/DDBJ whole genome shotgun (WGS) entry which is preliminary data.</text>
</comment>
<dbReference type="PANTHER" id="PTHR10584:SF166">
    <property type="entry name" value="RIBOKINASE"/>
    <property type="match status" value="1"/>
</dbReference>
<comment type="cofactor">
    <cofactor evidence="12">
        <name>Mg(2+)</name>
        <dbReference type="ChEBI" id="CHEBI:18420"/>
    </cofactor>
    <text evidence="12">Requires a divalent cation, most likely magnesium in vivo, as an electrophilic catalyst to aid phosphoryl group transfer. It is the chelate of the metal and the nucleotide that is the actual substrate.</text>
</comment>
<dbReference type="InterPro" id="IPR029056">
    <property type="entry name" value="Ribokinase-like"/>
</dbReference>
<keyword evidence="12" id="KW-0963">Cytoplasm</keyword>
<dbReference type="GO" id="GO:0046872">
    <property type="term" value="F:metal ion binding"/>
    <property type="evidence" value="ECO:0007669"/>
    <property type="project" value="UniProtKB-KW"/>
</dbReference>
<dbReference type="GO" id="GO:0005634">
    <property type="term" value="C:nucleus"/>
    <property type="evidence" value="ECO:0007669"/>
    <property type="project" value="UniProtKB-SubCell"/>
</dbReference>
<feature type="binding site" evidence="12">
    <location>
        <begin position="268"/>
        <end position="269"/>
    </location>
    <ligand>
        <name>ATP</name>
        <dbReference type="ChEBI" id="CHEBI:30616"/>
    </ligand>
</feature>
<dbReference type="CDD" id="cd01174">
    <property type="entry name" value="ribokinase"/>
    <property type="match status" value="1"/>
</dbReference>
<evidence type="ECO:0000256" key="12">
    <source>
        <dbReference type="HAMAP-Rule" id="MF_03215"/>
    </source>
</evidence>
<keyword evidence="12" id="KW-0539">Nucleus</keyword>
<keyword evidence="9 12" id="KW-0460">Magnesium</keyword>
<dbReference type="GO" id="GO:0004747">
    <property type="term" value="F:ribokinase activity"/>
    <property type="evidence" value="ECO:0007669"/>
    <property type="project" value="UniProtKB-UniRule"/>
</dbReference>
<evidence type="ECO:0000256" key="2">
    <source>
        <dbReference type="ARBA" id="ARBA00012035"/>
    </source>
</evidence>
<dbReference type="EMBL" id="JARPMG010000004">
    <property type="protein sequence ID" value="KAJ8100960.1"/>
    <property type="molecule type" value="Genomic_DNA"/>
</dbReference>
<comment type="subunit">
    <text evidence="12">Homodimer.</text>
</comment>
<feature type="binding site" evidence="12">
    <location>
        <position position="263"/>
    </location>
    <ligand>
        <name>K(+)</name>
        <dbReference type="ChEBI" id="CHEBI:29103"/>
    </ligand>
</feature>
<evidence type="ECO:0000256" key="9">
    <source>
        <dbReference type="ARBA" id="ARBA00022842"/>
    </source>
</evidence>
<evidence type="ECO:0000313" key="15">
    <source>
        <dbReference type="Proteomes" id="UP001217417"/>
    </source>
</evidence>
<evidence type="ECO:0000256" key="1">
    <source>
        <dbReference type="ARBA" id="ARBA00005380"/>
    </source>
</evidence>
<evidence type="ECO:0000256" key="5">
    <source>
        <dbReference type="ARBA" id="ARBA00022723"/>
    </source>
</evidence>
<feature type="binding site" evidence="12">
    <location>
        <position position="192"/>
    </location>
    <ligand>
        <name>ATP</name>
        <dbReference type="ChEBI" id="CHEBI:30616"/>
    </ligand>
</feature>